<evidence type="ECO:0000313" key="6">
    <source>
        <dbReference type="EMBL" id="THG21922.1"/>
    </source>
</evidence>
<evidence type="ECO:0000259" key="5">
    <source>
        <dbReference type="Pfam" id="PF01602"/>
    </source>
</evidence>
<keyword evidence="3" id="KW-0653">Protein transport</keyword>
<dbReference type="GO" id="GO:0006886">
    <property type="term" value="P:intracellular protein transport"/>
    <property type="evidence" value="ECO:0007669"/>
    <property type="project" value="InterPro"/>
</dbReference>
<evidence type="ECO:0000256" key="1">
    <source>
        <dbReference type="ARBA" id="ARBA00004308"/>
    </source>
</evidence>
<reference evidence="6 7" key="1">
    <citation type="journal article" date="2018" name="Proc. Natl. Acad. Sci. U.S.A.">
        <title>Draft genome sequence of Camellia sinensis var. sinensis provides insights into the evolution of the tea genome and tea quality.</title>
        <authorList>
            <person name="Wei C."/>
            <person name="Yang H."/>
            <person name="Wang S."/>
            <person name="Zhao J."/>
            <person name="Liu C."/>
            <person name="Gao L."/>
            <person name="Xia E."/>
            <person name="Lu Y."/>
            <person name="Tai Y."/>
            <person name="She G."/>
            <person name="Sun J."/>
            <person name="Cao H."/>
            <person name="Tong W."/>
            <person name="Gao Q."/>
            <person name="Li Y."/>
            <person name="Deng W."/>
            <person name="Jiang X."/>
            <person name="Wang W."/>
            <person name="Chen Q."/>
            <person name="Zhang S."/>
            <person name="Li H."/>
            <person name="Wu J."/>
            <person name="Wang P."/>
            <person name="Li P."/>
            <person name="Shi C."/>
            <person name="Zheng F."/>
            <person name="Jian J."/>
            <person name="Huang B."/>
            <person name="Shan D."/>
            <person name="Shi M."/>
            <person name="Fang C."/>
            <person name="Yue Y."/>
            <person name="Li F."/>
            <person name="Li D."/>
            <person name="Wei S."/>
            <person name="Han B."/>
            <person name="Jiang C."/>
            <person name="Yin Y."/>
            <person name="Xia T."/>
            <person name="Zhang Z."/>
            <person name="Bennetzen J.L."/>
            <person name="Zhao S."/>
            <person name="Wan X."/>
        </authorList>
    </citation>
    <scope>NUCLEOTIDE SEQUENCE [LARGE SCALE GENOMIC DNA]</scope>
    <source>
        <strain evidence="7">cv. Shuchazao</strain>
        <tissue evidence="6">Leaf</tissue>
    </source>
</reference>
<dbReference type="GO" id="GO:0012505">
    <property type="term" value="C:endomembrane system"/>
    <property type="evidence" value="ECO:0007669"/>
    <property type="project" value="UniProtKB-SubCell"/>
</dbReference>
<protein>
    <recommendedName>
        <fullName evidence="5">Clathrin/coatomer adaptor adaptin-like N-terminal domain-containing protein</fullName>
    </recommendedName>
</protein>
<evidence type="ECO:0000313" key="7">
    <source>
        <dbReference type="Proteomes" id="UP000306102"/>
    </source>
</evidence>
<dbReference type="SUPFAM" id="SSF48371">
    <property type="entry name" value="ARM repeat"/>
    <property type="match status" value="1"/>
</dbReference>
<dbReference type="InterPro" id="IPR016024">
    <property type="entry name" value="ARM-type_fold"/>
</dbReference>
<keyword evidence="4" id="KW-0472">Membrane</keyword>
<dbReference type="AlphaFoldDB" id="A0A4S4EYQ6"/>
<dbReference type="STRING" id="542762.A0A4S4EYQ6"/>
<feature type="domain" description="Clathrin/coatomer adaptor adaptin-like N-terminal" evidence="5">
    <location>
        <begin position="47"/>
        <end position="187"/>
    </location>
</feature>
<dbReference type="Proteomes" id="UP000306102">
    <property type="component" value="Unassembled WGS sequence"/>
</dbReference>
<dbReference type="InterPro" id="IPR011989">
    <property type="entry name" value="ARM-like"/>
</dbReference>
<keyword evidence="2" id="KW-0813">Transport</keyword>
<sequence length="355" mass="39961">MGIVFTRLFSSLFGNKLVLGPENAGKPQFSIGFRWVKLSPQFQVGTLSWYVDVILQLIDKAGDFVSDDIWFRVVQFVTNNEDLQLYVAVKAMEYLDKPTVHETMVKVSAYILGEYSHLLARWPGCSPKEIFSIIHAKLSTISEGHLNFCFLDPELQNQIWAIFHKYESCIDVEIQQRAVEYFALSRKGADLVDILAEMPKFPERQSALIRKAEDTKADTAEQSATKLRSLHQTSNALVVTDQRPANGMPPVNQLGLVKVPNMSNVQTCSVNVISDLGSSLEVFGDLGFAQNCVWWTGFCSGKCFVVAVGVFDKLGHWFYFRQKLIVELVWVLCKLHEILKISIVAHIPAHLLDCG</sequence>
<dbReference type="Gene3D" id="1.25.10.10">
    <property type="entry name" value="Leucine-rich Repeat Variant"/>
    <property type="match status" value="1"/>
</dbReference>
<dbReference type="GO" id="GO:0016192">
    <property type="term" value="P:vesicle-mediated transport"/>
    <property type="evidence" value="ECO:0007669"/>
    <property type="project" value="InterPro"/>
</dbReference>
<dbReference type="Pfam" id="PF01602">
    <property type="entry name" value="Adaptin_N"/>
    <property type="match status" value="1"/>
</dbReference>
<proteinExistence type="predicted"/>
<evidence type="ECO:0000256" key="4">
    <source>
        <dbReference type="ARBA" id="ARBA00023136"/>
    </source>
</evidence>
<dbReference type="InterPro" id="IPR002553">
    <property type="entry name" value="Clathrin/coatomer_adapt-like_N"/>
</dbReference>
<name>A0A4S4EYQ6_CAMSN</name>
<evidence type="ECO:0000256" key="3">
    <source>
        <dbReference type="ARBA" id="ARBA00022927"/>
    </source>
</evidence>
<comment type="subcellular location">
    <subcellularLocation>
        <location evidence="1">Endomembrane system</location>
    </subcellularLocation>
</comment>
<accession>A0A4S4EYQ6</accession>
<keyword evidence="7" id="KW-1185">Reference proteome</keyword>
<gene>
    <name evidence="6" type="ORF">TEA_009194</name>
</gene>
<dbReference type="GO" id="GO:0030117">
    <property type="term" value="C:membrane coat"/>
    <property type="evidence" value="ECO:0007669"/>
    <property type="project" value="InterPro"/>
</dbReference>
<dbReference type="EMBL" id="SDRB02001099">
    <property type="protein sequence ID" value="THG21922.1"/>
    <property type="molecule type" value="Genomic_DNA"/>
</dbReference>
<evidence type="ECO:0000256" key="2">
    <source>
        <dbReference type="ARBA" id="ARBA00022448"/>
    </source>
</evidence>
<dbReference type="InterPro" id="IPR050840">
    <property type="entry name" value="Adaptor_Complx_Large_Subunit"/>
</dbReference>
<organism evidence="6 7">
    <name type="scientific">Camellia sinensis var. sinensis</name>
    <name type="common">China tea</name>
    <dbReference type="NCBI Taxonomy" id="542762"/>
    <lineage>
        <taxon>Eukaryota</taxon>
        <taxon>Viridiplantae</taxon>
        <taxon>Streptophyta</taxon>
        <taxon>Embryophyta</taxon>
        <taxon>Tracheophyta</taxon>
        <taxon>Spermatophyta</taxon>
        <taxon>Magnoliopsida</taxon>
        <taxon>eudicotyledons</taxon>
        <taxon>Gunneridae</taxon>
        <taxon>Pentapetalae</taxon>
        <taxon>asterids</taxon>
        <taxon>Ericales</taxon>
        <taxon>Theaceae</taxon>
        <taxon>Camellia</taxon>
    </lineage>
</organism>
<comment type="caution">
    <text evidence="6">The sequence shown here is derived from an EMBL/GenBank/DDBJ whole genome shotgun (WGS) entry which is preliminary data.</text>
</comment>
<dbReference type="PANTHER" id="PTHR22780">
    <property type="entry name" value="ADAPTIN, ALPHA/GAMMA/EPSILON"/>
    <property type="match status" value="1"/>
</dbReference>